<proteinExistence type="predicted"/>
<evidence type="ECO:0000313" key="3">
    <source>
        <dbReference type="Proteomes" id="UP000179243"/>
    </source>
</evidence>
<accession>A0A1F7F2T5</accession>
<dbReference type="PROSITE" id="PS51257">
    <property type="entry name" value="PROKAR_LIPOPROTEIN"/>
    <property type="match status" value="1"/>
</dbReference>
<dbReference type="AlphaFoldDB" id="A0A1F7F2T5"/>
<dbReference type="Proteomes" id="UP000179243">
    <property type="component" value="Unassembled WGS sequence"/>
</dbReference>
<dbReference type="NCBIfam" id="TIGR04183">
    <property type="entry name" value="Por_Secre_tail"/>
    <property type="match status" value="1"/>
</dbReference>
<sequence>MNFMKQTLIMLAACSATVMACFNPADKWSAGIVWSNGEILDYSVITALGIAGTNYYSSEDSFGLSISYRSHYAPNRAMVFLGHFTISFQTNILYSRMAIVVDSTDSLAFDFAAAVSAELGWLANEHVTDMSVVDRQNAESALREYGHGDGQYWTLQKGVLPYNSWYSGDTAGGVWSVNGVRGGCGLDAAFLLPPEELTAIETSTPDADKKRGSLIVSPNPCNPSTKILLDRQWKTGNQKAAIFIYDVRGHLVYRLSTTGYRLFEGIVWNASVNPSGTYVIRVTMDGMTYSRELILLK</sequence>
<feature type="signal peptide" evidence="1">
    <location>
        <begin position="1"/>
        <end position="20"/>
    </location>
</feature>
<organism evidence="2 3">
    <name type="scientific">Candidatus Raymondbacteria bacterium RIFOXYD12_FULL_49_13</name>
    <dbReference type="NCBI Taxonomy" id="1817890"/>
    <lineage>
        <taxon>Bacteria</taxon>
        <taxon>Raymondiibacteriota</taxon>
    </lineage>
</organism>
<dbReference type="EMBL" id="MFYX01000136">
    <property type="protein sequence ID" value="OGK00975.1"/>
    <property type="molecule type" value="Genomic_DNA"/>
</dbReference>
<dbReference type="InterPro" id="IPR026444">
    <property type="entry name" value="Secre_tail"/>
</dbReference>
<name>A0A1F7F2T5_UNCRA</name>
<keyword evidence="1" id="KW-0732">Signal</keyword>
<gene>
    <name evidence="2" type="ORF">A2519_17085</name>
</gene>
<feature type="chain" id="PRO_5009528355" description="Secretion system C-terminal sorting domain-containing protein" evidence="1">
    <location>
        <begin position="21"/>
        <end position="297"/>
    </location>
</feature>
<evidence type="ECO:0000313" key="2">
    <source>
        <dbReference type="EMBL" id="OGK00975.1"/>
    </source>
</evidence>
<protein>
    <recommendedName>
        <fullName evidence="4">Secretion system C-terminal sorting domain-containing protein</fullName>
    </recommendedName>
</protein>
<evidence type="ECO:0000256" key="1">
    <source>
        <dbReference type="SAM" id="SignalP"/>
    </source>
</evidence>
<comment type="caution">
    <text evidence="2">The sequence shown here is derived from an EMBL/GenBank/DDBJ whole genome shotgun (WGS) entry which is preliminary data.</text>
</comment>
<reference evidence="2 3" key="1">
    <citation type="journal article" date="2016" name="Nat. Commun.">
        <title>Thousands of microbial genomes shed light on interconnected biogeochemical processes in an aquifer system.</title>
        <authorList>
            <person name="Anantharaman K."/>
            <person name="Brown C.T."/>
            <person name="Hug L.A."/>
            <person name="Sharon I."/>
            <person name="Castelle C.J."/>
            <person name="Probst A.J."/>
            <person name="Thomas B.C."/>
            <person name="Singh A."/>
            <person name="Wilkins M.J."/>
            <person name="Karaoz U."/>
            <person name="Brodie E.L."/>
            <person name="Williams K.H."/>
            <person name="Hubbard S.S."/>
            <person name="Banfield J.F."/>
        </authorList>
    </citation>
    <scope>NUCLEOTIDE SEQUENCE [LARGE SCALE GENOMIC DNA]</scope>
</reference>
<evidence type="ECO:0008006" key="4">
    <source>
        <dbReference type="Google" id="ProtNLM"/>
    </source>
</evidence>